<dbReference type="EMBL" id="BAABKN010000011">
    <property type="protein sequence ID" value="GAA4734195.1"/>
    <property type="molecule type" value="Genomic_DNA"/>
</dbReference>
<dbReference type="PROSITE" id="PS51387">
    <property type="entry name" value="FAD_PCMH"/>
    <property type="match status" value="1"/>
</dbReference>
<comment type="caution">
    <text evidence="2">The sequence shown here is derived from an EMBL/GenBank/DDBJ whole genome shotgun (WGS) entry which is preliminary data.</text>
</comment>
<dbReference type="InterPro" id="IPR016169">
    <property type="entry name" value="FAD-bd_PCMH_sub2"/>
</dbReference>
<dbReference type="PANTHER" id="PTHR42659:SF9">
    <property type="entry name" value="XANTHINE DEHYDROGENASE FAD-BINDING SUBUNIT XDHB-RELATED"/>
    <property type="match status" value="1"/>
</dbReference>
<dbReference type="InterPro" id="IPR002346">
    <property type="entry name" value="Mopterin_DH_FAD-bd"/>
</dbReference>
<reference evidence="3" key="1">
    <citation type="journal article" date="2019" name="Int. J. Syst. Evol. Microbiol.">
        <title>The Global Catalogue of Microorganisms (GCM) 10K type strain sequencing project: providing services to taxonomists for standard genome sequencing and annotation.</title>
        <authorList>
            <consortium name="The Broad Institute Genomics Platform"/>
            <consortium name="The Broad Institute Genome Sequencing Center for Infectious Disease"/>
            <person name="Wu L."/>
            <person name="Ma J."/>
        </authorList>
    </citation>
    <scope>NUCLEOTIDE SEQUENCE [LARGE SCALE GENOMIC DNA]</scope>
    <source>
        <strain evidence="3">JCM 18532</strain>
    </source>
</reference>
<evidence type="ECO:0000259" key="1">
    <source>
        <dbReference type="PROSITE" id="PS51387"/>
    </source>
</evidence>
<proteinExistence type="predicted"/>
<sequence length="253" mass="26110">MDLVTVTSHRAARGREDLVLAPGEALLAGGTWLFSEPQPEVSGLVDLTTLGWPDWESLPGVLRIGATCTVSRVVDAPWGPAAGLVRATADSLLMSWKVQHVATVGGNLCLALPAAAMVSLAAALGATVIVWTPDGGSREQPAVDFVTGAGTTTLTPGEVVRAIDVPTAALSLPSAFRRASLTPLGRASAVVIGSGPRVTVSASTTRPVVLSLDDLDAGLAAIDCWYDDPHGPADWRAHVTGVLAREVRTELLS</sequence>
<dbReference type="InterPro" id="IPR036318">
    <property type="entry name" value="FAD-bd_PCMH-like_sf"/>
</dbReference>
<protein>
    <submittedName>
        <fullName evidence="2">FAD binding domain-containing protein</fullName>
    </submittedName>
</protein>
<dbReference type="InterPro" id="IPR016166">
    <property type="entry name" value="FAD-bd_PCMH"/>
</dbReference>
<evidence type="ECO:0000313" key="2">
    <source>
        <dbReference type="EMBL" id="GAA4734195.1"/>
    </source>
</evidence>
<accession>A0ABP8YND4</accession>
<dbReference type="InterPro" id="IPR051312">
    <property type="entry name" value="Diverse_Substr_Oxidored"/>
</dbReference>
<name>A0ABP8YND4_9ACTN</name>
<dbReference type="PANTHER" id="PTHR42659">
    <property type="entry name" value="XANTHINE DEHYDROGENASE SUBUNIT C-RELATED"/>
    <property type="match status" value="1"/>
</dbReference>
<dbReference type="Proteomes" id="UP001499882">
    <property type="component" value="Unassembled WGS sequence"/>
</dbReference>
<evidence type="ECO:0000313" key="3">
    <source>
        <dbReference type="Proteomes" id="UP001499882"/>
    </source>
</evidence>
<keyword evidence="3" id="KW-1185">Reference proteome</keyword>
<dbReference type="Pfam" id="PF00941">
    <property type="entry name" value="FAD_binding_5"/>
    <property type="match status" value="1"/>
</dbReference>
<feature type="domain" description="FAD-binding PCMH-type" evidence="1">
    <location>
        <begin position="1"/>
        <end position="170"/>
    </location>
</feature>
<dbReference type="RefSeq" id="WP_345526351.1">
    <property type="nucleotide sequence ID" value="NZ_BAABKN010000011.1"/>
</dbReference>
<dbReference type="Gene3D" id="3.30.465.10">
    <property type="match status" value="1"/>
</dbReference>
<dbReference type="SUPFAM" id="SSF56176">
    <property type="entry name" value="FAD-binding/transporter-associated domain-like"/>
    <property type="match status" value="1"/>
</dbReference>
<organism evidence="2 3">
    <name type="scientific">Nocardioides endophyticus</name>
    <dbReference type="NCBI Taxonomy" id="1353775"/>
    <lineage>
        <taxon>Bacteria</taxon>
        <taxon>Bacillati</taxon>
        <taxon>Actinomycetota</taxon>
        <taxon>Actinomycetes</taxon>
        <taxon>Propionibacteriales</taxon>
        <taxon>Nocardioidaceae</taxon>
        <taxon>Nocardioides</taxon>
    </lineage>
</organism>
<gene>
    <name evidence="2" type="ORF">GCM10023350_17250</name>
</gene>